<dbReference type="SUPFAM" id="SSF51735">
    <property type="entry name" value="NAD(P)-binding Rossmann-fold domains"/>
    <property type="match status" value="1"/>
</dbReference>
<reference evidence="3" key="2">
    <citation type="journal article" date="2022" name="Microb. Genom.">
        <title>A chromosome-scale genome assembly of the tomato pathogen Cladosporium fulvum reveals a compartmentalized genome architecture and the presence of a dispensable chromosome.</title>
        <authorList>
            <person name="Zaccaron A.Z."/>
            <person name="Chen L.H."/>
            <person name="Samaras A."/>
            <person name="Stergiopoulos I."/>
        </authorList>
    </citation>
    <scope>NUCLEOTIDE SEQUENCE</scope>
    <source>
        <strain evidence="3">Race5_Kim</strain>
    </source>
</reference>
<protein>
    <recommendedName>
        <fullName evidence="2">NAD-dependent epimerase/dehydratase domain-containing protein</fullName>
    </recommendedName>
</protein>
<evidence type="ECO:0000313" key="3">
    <source>
        <dbReference type="EMBL" id="UJO17688.1"/>
    </source>
</evidence>
<proteinExistence type="inferred from homology"/>
<dbReference type="Proteomes" id="UP000756132">
    <property type="component" value="Chromosome 5"/>
</dbReference>
<dbReference type="EMBL" id="CP090167">
    <property type="protein sequence ID" value="UJO17688.1"/>
    <property type="molecule type" value="Genomic_DNA"/>
</dbReference>
<dbReference type="AlphaFoldDB" id="A0A9Q8LHV5"/>
<evidence type="ECO:0000256" key="1">
    <source>
        <dbReference type="ARBA" id="ARBA00007637"/>
    </source>
</evidence>
<dbReference type="RefSeq" id="XP_047762054.1">
    <property type="nucleotide sequence ID" value="XM_047905008.1"/>
</dbReference>
<dbReference type="OrthoDB" id="202470at2759"/>
<dbReference type="KEGG" id="ffu:CLAFUR5_05860"/>
<organism evidence="3 4">
    <name type="scientific">Passalora fulva</name>
    <name type="common">Tomato leaf mold</name>
    <name type="synonym">Cladosporium fulvum</name>
    <dbReference type="NCBI Taxonomy" id="5499"/>
    <lineage>
        <taxon>Eukaryota</taxon>
        <taxon>Fungi</taxon>
        <taxon>Dikarya</taxon>
        <taxon>Ascomycota</taxon>
        <taxon>Pezizomycotina</taxon>
        <taxon>Dothideomycetes</taxon>
        <taxon>Dothideomycetidae</taxon>
        <taxon>Mycosphaerellales</taxon>
        <taxon>Mycosphaerellaceae</taxon>
        <taxon>Fulvia</taxon>
    </lineage>
</organism>
<dbReference type="GeneID" id="71985738"/>
<dbReference type="Pfam" id="PF01370">
    <property type="entry name" value="Epimerase"/>
    <property type="match status" value="1"/>
</dbReference>
<dbReference type="OMA" id="DRVYVNE"/>
<sequence>MHQPDVLVTGSAGHLGHALMLELPRRGYTPIGLDIKESHHTTHIGSVSDRPLIAAIFAEHPSLRHVLHTATLHKPHVGSHPKDAFVATNIQGTLVLLEEASKSGKIEAFIFTSTTSTFGAALAPKPGEPAAWIDESVVPIPKNICGTTKVAAEDLCQLVHNETKMPVLVLKTSRFFPEQDDNEVARQTYSDDNLKVNELTYRRADIADVVDAHICAIRKAKVLGWGKYNISAPPPFQRTTEILRDLDVDAAEVIKTTCPKEAENLVSIGWRLPARIDRVYDSSKAIEDLDWKPVYTFARAVARVIDKQEWRSPLTLAVGKRGYHAIPTDVYTS</sequence>
<keyword evidence="4" id="KW-1185">Reference proteome</keyword>
<reference evidence="3" key="1">
    <citation type="submission" date="2021-12" db="EMBL/GenBank/DDBJ databases">
        <authorList>
            <person name="Zaccaron A."/>
            <person name="Stergiopoulos I."/>
        </authorList>
    </citation>
    <scope>NUCLEOTIDE SEQUENCE</scope>
    <source>
        <strain evidence="3">Race5_Kim</strain>
    </source>
</reference>
<accession>A0A9Q8LHV5</accession>
<dbReference type="Gene3D" id="3.40.50.720">
    <property type="entry name" value="NAD(P)-binding Rossmann-like Domain"/>
    <property type="match status" value="1"/>
</dbReference>
<evidence type="ECO:0000259" key="2">
    <source>
        <dbReference type="Pfam" id="PF01370"/>
    </source>
</evidence>
<feature type="domain" description="NAD-dependent epimerase/dehydratase" evidence="2">
    <location>
        <begin position="6"/>
        <end position="230"/>
    </location>
</feature>
<comment type="similarity">
    <text evidence="1">Belongs to the NAD(P)-dependent epimerase/dehydratase family.</text>
</comment>
<dbReference type="InterPro" id="IPR036291">
    <property type="entry name" value="NAD(P)-bd_dom_sf"/>
</dbReference>
<evidence type="ECO:0000313" key="4">
    <source>
        <dbReference type="Proteomes" id="UP000756132"/>
    </source>
</evidence>
<name>A0A9Q8LHV5_PASFU</name>
<dbReference type="PANTHER" id="PTHR43000">
    <property type="entry name" value="DTDP-D-GLUCOSE 4,6-DEHYDRATASE-RELATED"/>
    <property type="match status" value="1"/>
</dbReference>
<dbReference type="CDD" id="cd08946">
    <property type="entry name" value="SDR_e"/>
    <property type="match status" value="1"/>
</dbReference>
<dbReference type="InterPro" id="IPR001509">
    <property type="entry name" value="Epimerase_deHydtase"/>
</dbReference>
<gene>
    <name evidence="3" type="ORF">CLAFUR5_05860</name>
</gene>